<keyword evidence="2" id="KW-1185">Reference proteome</keyword>
<dbReference type="PANTHER" id="PTHR39441:SF1">
    <property type="entry name" value="DUF2252 DOMAIN-CONTAINING PROTEIN"/>
    <property type="match status" value="1"/>
</dbReference>
<name>A0ABX2DIM0_9SPHI</name>
<organism evidence="1 2">
    <name type="scientific">Pedobacter boryungensis</name>
    <dbReference type="NCBI Taxonomy" id="869962"/>
    <lineage>
        <taxon>Bacteria</taxon>
        <taxon>Pseudomonadati</taxon>
        <taxon>Bacteroidota</taxon>
        <taxon>Sphingobacteriia</taxon>
        <taxon>Sphingobacteriales</taxon>
        <taxon>Sphingobacteriaceae</taxon>
        <taxon>Pedobacter</taxon>
    </lineage>
</organism>
<accession>A0ABX2DIM0</accession>
<dbReference type="Proteomes" id="UP000762110">
    <property type="component" value="Unassembled WGS sequence"/>
</dbReference>
<comment type="caution">
    <text evidence="1">The sequence shown here is derived from an EMBL/GenBank/DDBJ whole genome shotgun (WGS) entry which is preliminary data.</text>
</comment>
<dbReference type="Pfam" id="PF10009">
    <property type="entry name" value="DUF2252"/>
    <property type="match status" value="1"/>
</dbReference>
<evidence type="ECO:0000313" key="1">
    <source>
        <dbReference type="EMBL" id="NQX33141.1"/>
    </source>
</evidence>
<dbReference type="RefSeq" id="WP_173273964.1">
    <property type="nucleotide sequence ID" value="NZ_JABMKV010000005.1"/>
</dbReference>
<protein>
    <submittedName>
        <fullName evidence="1">DUF2252 family protein</fullName>
    </submittedName>
</protein>
<sequence>MEKNLRKQILDFNFPRLPEMTQLKYTRMAENAFRFFRGTCHLFYDRLCKMKGIPTSPLVWICGDLHIENFGSYRGENGLIYFDLNDFDEGVLAPAIFEIIRLVTSIFVAFEVYEIAEDQAANLVSIFLGSYSSVLAKGKAVAIDPRTARGIVSNFLKHSERRSYKQLLGKRTVSKGKKILLSLEHEKHAKVEKKLKSALIAHISNWLETSPASPYNYKVKDVVFRIAGTGSLGVKRYLFLLRSTTVKGRYLLLDMKQSFDSSLSPFVETKPRWDTQAERIVSIQQRMQYVSSALLDVTEFEGESYVLGEMQPMEDTFDFSLVAGNYRSLIQVIEDMGALTASSQLRSGGMEGSANIDELRKFGLDFTSWKEQIVYMARELAKQNDNDYKEFLAGYEQGEYKNENSKLKANEKKEKVKL</sequence>
<gene>
    <name evidence="1" type="ORF">HQN85_15495</name>
</gene>
<dbReference type="EMBL" id="JABMKV010000005">
    <property type="protein sequence ID" value="NQX33141.1"/>
    <property type="molecule type" value="Genomic_DNA"/>
</dbReference>
<reference evidence="1 2" key="1">
    <citation type="submission" date="2020-05" db="EMBL/GenBank/DDBJ databases">
        <title>Description of Pedobacter foliorum sp. nov.</title>
        <authorList>
            <person name="Qi S."/>
            <person name="Carlier A."/>
            <person name="Cnockaert M."/>
            <person name="Vandamme P."/>
        </authorList>
    </citation>
    <scope>NUCLEOTIDE SEQUENCE [LARGE SCALE GENOMIC DNA]</scope>
    <source>
        <strain evidence="1 2">LMG 31300</strain>
    </source>
</reference>
<dbReference type="InterPro" id="IPR018721">
    <property type="entry name" value="DUF2252"/>
</dbReference>
<proteinExistence type="predicted"/>
<dbReference type="PANTHER" id="PTHR39441">
    <property type="entry name" value="DUF2252 DOMAIN-CONTAINING PROTEIN"/>
    <property type="match status" value="1"/>
</dbReference>
<evidence type="ECO:0000313" key="2">
    <source>
        <dbReference type="Proteomes" id="UP000762110"/>
    </source>
</evidence>